<dbReference type="Proteomes" id="UP000679179">
    <property type="component" value="Unassembled WGS sequence"/>
</dbReference>
<keyword evidence="8 10" id="KW-0630">Potassium</keyword>
<feature type="binding site" evidence="10">
    <location>
        <position position="235"/>
    </location>
    <ligand>
        <name>K(+)</name>
        <dbReference type="ChEBI" id="CHEBI:29103"/>
    </ligand>
</feature>
<feature type="binding site" evidence="10">
    <location>
        <position position="254"/>
    </location>
    <ligand>
        <name>K(+)</name>
        <dbReference type="ChEBI" id="CHEBI:29103"/>
    </ligand>
</feature>
<dbReference type="Gene3D" id="1.20.120.430">
    <property type="entry name" value="tRNA modification GTPase MnmE domain 2"/>
    <property type="match status" value="1"/>
</dbReference>
<dbReference type="FunFam" id="3.40.50.300:FF:000494">
    <property type="entry name" value="tRNA modification GTPase MnmE"/>
    <property type="match status" value="1"/>
</dbReference>
<dbReference type="GO" id="GO:0046872">
    <property type="term" value="F:metal ion binding"/>
    <property type="evidence" value="ECO:0007669"/>
    <property type="project" value="UniProtKB-KW"/>
</dbReference>
<evidence type="ECO:0000313" key="14">
    <source>
        <dbReference type="Proteomes" id="UP000679179"/>
    </source>
</evidence>
<feature type="binding site" evidence="10">
    <location>
        <begin position="279"/>
        <end position="282"/>
    </location>
    <ligand>
        <name>GTP</name>
        <dbReference type="ChEBI" id="CHEBI:37565"/>
    </ligand>
</feature>
<evidence type="ECO:0000256" key="3">
    <source>
        <dbReference type="ARBA" id="ARBA00022694"/>
    </source>
</evidence>
<dbReference type="FunFam" id="3.30.1360.120:FF:000003">
    <property type="entry name" value="tRNA modification GTPase MnmE"/>
    <property type="match status" value="1"/>
</dbReference>
<feature type="binding site" evidence="10">
    <location>
        <position position="459"/>
    </location>
    <ligand>
        <name>(6S)-5-formyl-5,6,7,8-tetrahydrofolate</name>
        <dbReference type="ChEBI" id="CHEBI:57457"/>
    </ligand>
</feature>
<dbReference type="PROSITE" id="PS51709">
    <property type="entry name" value="G_TRME"/>
    <property type="match status" value="1"/>
</dbReference>
<dbReference type="RefSeq" id="WP_212903691.1">
    <property type="nucleotide sequence ID" value="NZ_BOPZ01000011.1"/>
</dbReference>
<comment type="cofactor">
    <cofactor evidence="10">
        <name>K(+)</name>
        <dbReference type="ChEBI" id="CHEBI:29103"/>
    </cofactor>
    <text evidence="10">Binds 1 potassium ion per subunit.</text>
</comment>
<dbReference type="Pfam" id="PF01926">
    <property type="entry name" value="MMR_HSR1"/>
    <property type="match status" value="1"/>
</dbReference>
<dbReference type="PANTHER" id="PTHR42714">
    <property type="entry name" value="TRNA MODIFICATION GTPASE GTPBP3"/>
    <property type="match status" value="1"/>
</dbReference>
<sequence length="459" mass="51264">MKEFDTIAAVATAMGEGGISIIRISGDNVLNIVSKIFKSKSEKSIFDIKTYTMRYGHIVDINTEEVIDEVIISFMKGPRSFTAEDTVEINCHGGVTSTNRVLQEVIKAGARLAEPGEFTKRAFLNGRIDLSQAEAVIDIIRSKTELSMKSAMIQSQGKLSQEINILRERLLNVLALIEYAVDFTEDDEEPDESIPIRVGEGLSYVISQINSLLQNADEGKLIREGLSMVIVGKPNVGKSSLLNALLMEQRAIVTDIPGTTRDVIEEYISLDGIPVKIVDTAGIRETEDVVEKIGVERSKEKINEADLIVFMLDMSRMLDEEDKEIIQFIKNKKYIVLLNKVDLERKFSLEAIKDLENTIEISARTGFGIDDLKEKIKELFFNGKIDTESMMVTNTRHKQALYRAKENCEIAVEKVSSNEFLDLISIYVTSGLRALGEITGAELEEDLVNKIFSEFCVGK</sequence>
<feature type="binding site" evidence="10">
    <location>
        <position position="88"/>
    </location>
    <ligand>
        <name>(6S)-5-formyl-5,6,7,8-tetrahydrofolate</name>
        <dbReference type="ChEBI" id="CHEBI:57457"/>
    </ligand>
</feature>
<gene>
    <name evidence="10 13" type="primary">mnmE</name>
    <name evidence="10" type="synonym">trmE</name>
    <name evidence="13" type="ORF">CPJCM30710_16440</name>
</gene>
<dbReference type="CDD" id="cd04164">
    <property type="entry name" value="trmE"/>
    <property type="match status" value="1"/>
</dbReference>
<dbReference type="GO" id="GO:0005525">
    <property type="term" value="F:GTP binding"/>
    <property type="evidence" value="ECO:0007669"/>
    <property type="project" value="UniProtKB-UniRule"/>
</dbReference>
<organism evidence="13 14">
    <name type="scientific">Clostridium polyendosporum</name>
    <dbReference type="NCBI Taxonomy" id="69208"/>
    <lineage>
        <taxon>Bacteria</taxon>
        <taxon>Bacillati</taxon>
        <taxon>Bacillota</taxon>
        <taxon>Clostridia</taxon>
        <taxon>Eubacteriales</taxon>
        <taxon>Clostridiaceae</taxon>
        <taxon>Clostridium</taxon>
    </lineage>
</organism>
<dbReference type="GO" id="GO:0042802">
    <property type="term" value="F:identical protein binding"/>
    <property type="evidence" value="ECO:0007669"/>
    <property type="project" value="UniProtKB-ARBA"/>
</dbReference>
<feature type="domain" description="TrmE-type G" evidence="12">
    <location>
        <begin position="225"/>
        <end position="381"/>
    </location>
</feature>
<dbReference type="GO" id="GO:0002098">
    <property type="term" value="P:tRNA wobble uridine modification"/>
    <property type="evidence" value="ECO:0007669"/>
    <property type="project" value="TreeGrafter"/>
</dbReference>
<protein>
    <recommendedName>
        <fullName evidence="10">tRNA modification GTPase MnmE</fullName>
        <ecNumber evidence="10">3.6.-.-</ecNumber>
    </recommendedName>
</protein>
<dbReference type="Pfam" id="PF10396">
    <property type="entry name" value="TrmE_N"/>
    <property type="match status" value="1"/>
</dbReference>
<feature type="binding site" evidence="10">
    <location>
        <begin position="254"/>
        <end position="260"/>
    </location>
    <ligand>
        <name>GTP</name>
        <dbReference type="ChEBI" id="CHEBI:37565"/>
    </ligand>
</feature>
<feature type="binding site" evidence="10">
    <location>
        <begin position="235"/>
        <end position="240"/>
    </location>
    <ligand>
        <name>GTP</name>
        <dbReference type="ChEBI" id="CHEBI:37565"/>
    </ligand>
</feature>
<dbReference type="EMBL" id="BOPZ01000011">
    <property type="protein sequence ID" value="GIM28978.1"/>
    <property type="molecule type" value="Genomic_DNA"/>
</dbReference>
<dbReference type="Gene3D" id="3.30.1360.120">
    <property type="entry name" value="Probable tRNA modification gtpase trme, domain 1"/>
    <property type="match status" value="1"/>
</dbReference>
<feature type="binding site" evidence="10">
    <location>
        <begin position="362"/>
        <end position="364"/>
    </location>
    <ligand>
        <name>GTP</name>
        <dbReference type="ChEBI" id="CHEBI:37565"/>
    </ligand>
</feature>
<comment type="similarity">
    <text evidence="1 10 11">Belongs to the TRAFAC class TrmE-Era-EngA-EngB-Septin-like GTPase superfamily. TrmE GTPase family.</text>
</comment>
<feature type="binding site" evidence="10">
    <location>
        <position position="127"/>
    </location>
    <ligand>
        <name>(6S)-5-formyl-5,6,7,8-tetrahydrofolate</name>
        <dbReference type="ChEBI" id="CHEBI:57457"/>
    </ligand>
</feature>
<dbReference type="InterPro" id="IPR031168">
    <property type="entry name" value="G_TrmE"/>
</dbReference>
<evidence type="ECO:0000256" key="4">
    <source>
        <dbReference type="ARBA" id="ARBA00022723"/>
    </source>
</evidence>
<dbReference type="SUPFAM" id="SSF52540">
    <property type="entry name" value="P-loop containing nucleoside triphosphate hydrolases"/>
    <property type="match status" value="1"/>
</dbReference>
<evidence type="ECO:0000313" key="13">
    <source>
        <dbReference type="EMBL" id="GIM28978.1"/>
    </source>
</evidence>
<dbReference type="InterPro" id="IPR005225">
    <property type="entry name" value="Small_GTP-bd"/>
</dbReference>
<keyword evidence="7 10" id="KW-0460">Magnesium</keyword>
<evidence type="ECO:0000256" key="10">
    <source>
        <dbReference type="HAMAP-Rule" id="MF_00379"/>
    </source>
</evidence>
<proteinExistence type="inferred from homology"/>
<comment type="subcellular location">
    <subcellularLocation>
        <location evidence="10">Cytoplasm</location>
    </subcellularLocation>
</comment>
<evidence type="ECO:0000256" key="6">
    <source>
        <dbReference type="ARBA" id="ARBA00022801"/>
    </source>
</evidence>
<feature type="binding site" evidence="10">
    <location>
        <position position="260"/>
    </location>
    <ligand>
        <name>Mg(2+)</name>
        <dbReference type="ChEBI" id="CHEBI:18420"/>
    </ligand>
</feature>
<accession>A0A919S0E6</accession>
<evidence type="ECO:0000256" key="5">
    <source>
        <dbReference type="ARBA" id="ARBA00022741"/>
    </source>
</evidence>
<dbReference type="HAMAP" id="MF_00379">
    <property type="entry name" value="GTPase_MnmE"/>
    <property type="match status" value="1"/>
</dbReference>
<comment type="caution">
    <text evidence="13">The sequence shown here is derived from an EMBL/GenBank/DDBJ whole genome shotgun (WGS) entry which is preliminary data.</text>
</comment>
<evidence type="ECO:0000256" key="11">
    <source>
        <dbReference type="RuleBase" id="RU003313"/>
    </source>
</evidence>
<dbReference type="PANTHER" id="PTHR42714:SF2">
    <property type="entry name" value="TRNA MODIFICATION GTPASE GTPBP3, MITOCHONDRIAL"/>
    <property type="match status" value="1"/>
</dbReference>
<keyword evidence="4 10" id="KW-0479">Metal-binding</keyword>
<feature type="binding site" evidence="10">
    <location>
        <position position="23"/>
    </location>
    <ligand>
        <name>(6S)-5-formyl-5,6,7,8-tetrahydrofolate</name>
        <dbReference type="ChEBI" id="CHEBI:57457"/>
    </ligand>
</feature>
<dbReference type="InterPro" id="IPR027417">
    <property type="entry name" value="P-loop_NTPase"/>
</dbReference>
<dbReference type="NCBIfam" id="TIGR00450">
    <property type="entry name" value="mnmE_trmE_thdF"/>
    <property type="match status" value="1"/>
</dbReference>
<keyword evidence="2 10" id="KW-0963">Cytoplasm</keyword>
<comment type="function">
    <text evidence="10">Exhibits a very high intrinsic GTPase hydrolysis rate. Involved in the addition of a carboxymethylaminomethyl (cmnm) group at the wobble position (U34) of certain tRNAs, forming tRNA-cmnm(5)s(2)U34.</text>
</comment>
<dbReference type="AlphaFoldDB" id="A0A919S0E6"/>
<comment type="subunit">
    <text evidence="10">Homodimer. Heterotetramer of two MnmE and two MnmG subunits.</text>
</comment>
<dbReference type="InterPro" id="IPR006073">
    <property type="entry name" value="GTP-bd"/>
</dbReference>
<dbReference type="InterPro" id="IPR027368">
    <property type="entry name" value="MnmE_dom2"/>
</dbReference>
<feature type="binding site" evidence="10">
    <location>
        <position position="259"/>
    </location>
    <ligand>
        <name>K(+)</name>
        <dbReference type="ChEBI" id="CHEBI:29103"/>
    </ligand>
</feature>
<keyword evidence="5 10" id="KW-0547">Nucleotide-binding</keyword>
<reference evidence="13" key="1">
    <citation type="submission" date="2021-03" db="EMBL/GenBank/DDBJ databases">
        <title>Taxonomic study of Clostridium polyendosporum from meadow-gley soil under rice.</title>
        <authorList>
            <person name="Kobayashi H."/>
            <person name="Tanizawa Y."/>
            <person name="Yagura M."/>
        </authorList>
    </citation>
    <scope>NUCLEOTIDE SEQUENCE</scope>
    <source>
        <strain evidence="13">JCM 30710</strain>
    </source>
</reference>
<keyword evidence="6 10" id="KW-0378">Hydrolase</keyword>
<dbReference type="GO" id="GO:0030488">
    <property type="term" value="P:tRNA methylation"/>
    <property type="evidence" value="ECO:0007669"/>
    <property type="project" value="TreeGrafter"/>
</dbReference>
<dbReference type="GO" id="GO:0003924">
    <property type="term" value="F:GTPase activity"/>
    <property type="evidence" value="ECO:0007669"/>
    <property type="project" value="UniProtKB-UniRule"/>
</dbReference>
<keyword evidence="9 10" id="KW-0342">GTP-binding</keyword>
<evidence type="ECO:0000256" key="9">
    <source>
        <dbReference type="ARBA" id="ARBA00023134"/>
    </source>
</evidence>
<comment type="caution">
    <text evidence="10">Lacks conserved residue(s) required for the propagation of feature annotation.</text>
</comment>
<dbReference type="InterPro" id="IPR027266">
    <property type="entry name" value="TrmE/GcvT-like"/>
</dbReference>
<keyword evidence="3 10" id="KW-0819">tRNA processing</keyword>
<keyword evidence="14" id="KW-1185">Reference proteome</keyword>
<feature type="binding site" evidence="10">
    <location>
        <position position="239"/>
    </location>
    <ligand>
        <name>Mg(2+)</name>
        <dbReference type="ChEBI" id="CHEBI:18420"/>
    </ligand>
</feature>
<dbReference type="Gene3D" id="3.40.50.300">
    <property type="entry name" value="P-loop containing nucleotide triphosphate hydrolases"/>
    <property type="match status" value="1"/>
</dbReference>
<dbReference type="InterPro" id="IPR025867">
    <property type="entry name" value="MnmE_helical"/>
</dbReference>
<feature type="binding site" evidence="10">
    <location>
        <position position="256"/>
    </location>
    <ligand>
        <name>K(+)</name>
        <dbReference type="ChEBI" id="CHEBI:29103"/>
    </ligand>
</feature>
<dbReference type="InterPro" id="IPR018948">
    <property type="entry name" value="GTP-bd_TrmE_N"/>
</dbReference>
<dbReference type="CDD" id="cd14858">
    <property type="entry name" value="TrmE_N"/>
    <property type="match status" value="1"/>
</dbReference>
<evidence type="ECO:0000259" key="12">
    <source>
        <dbReference type="PROSITE" id="PS51709"/>
    </source>
</evidence>
<evidence type="ECO:0000256" key="2">
    <source>
        <dbReference type="ARBA" id="ARBA00022490"/>
    </source>
</evidence>
<dbReference type="EC" id="3.6.-.-" evidence="10"/>
<evidence type="ECO:0000256" key="7">
    <source>
        <dbReference type="ARBA" id="ARBA00022842"/>
    </source>
</evidence>
<dbReference type="Pfam" id="PF12631">
    <property type="entry name" value="MnmE_helical"/>
    <property type="match status" value="1"/>
</dbReference>
<dbReference type="GO" id="GO:0005829">
    <property type="term" value="C:cytosol"/>
    <property type="evidence" value="ECO:0007669"/>
    <property type="project" value="TreeGrafter"/>
</dbReference>
<dbReference type="NCBIfam" id="TIGR00231">
    <property type="entry name" value="small_GTP"/>
    <property type="match status" value="1"/>
</dbReference>
<name>A0A919S0E6_9CLOT</name>
<dbReference type="InterPro" id="IPR004520">
    <property type="entry name" value="GTPase_MnmE"/>
</dbReference>
<dbReference type="NCBIfam" id="NF003661">
    <property type="entry name" value="PRK05291.1-3"/>
    <property type="match status" value="1"/>
</dbReference>
<evidence type="ECO:0000256" key="1">
    <source>
        <dbReference type="ARBA" id="ARBA00011043"/>
    </source>
</evidence>
<evidence type="ECO:0000256" key="8">
    <source>
        <dbReference type="ARBA" id="ARBA00022958"/>
    </source>
</evidence>